<feature type="domain" description="Glycosyl hydrolase family 13 catalytic" evidence="7">
    <location>
        <begin position="159"/>
        <end position="508"/>
    </location>
</feature>
<name>A0A7S4ULA7_9DINO</name>
<dbReference type="AlphaFoldDB" id="A0A7S4ULA7"/>
<evidence type="ECO:0000256" key="6">
    <source>
        <dbReference type="SAM" id="MobiDB-lite"/>
    </source>
</evidence>
<organism evidence="8">
    <name type="scientific">Alexandrium monilatum</name>
    <dbReference type="NCBI Taxonomy" id="311494"/>
    <lineage>
        <taxon>Eukaryota</taxon>
        <taxon>Sar</taxon>
        <taxon>Alveolata</taxon>
        <taxon>Dinophyceae</taxon>
        <taxon>Gonyaulacales</taxon>
        <taxon>Pyrocystaceae</taxon>
        <taxon>Alexandrium</taxon>
    </lineage>
</organism>
<gene>
    <name evidence="8" type="ORF">AMON00008_LOCUS15438</name>
</gene>
<evidence type="ECO:0000256" key="1">
    <source>
        <dbReference type="ARBA" id="ARBA00000826"/>
    </source>
</evidence>
<dbReference type="SUPFAM" id="SSF81296">
    <property type="entry name" value="E set domains"/>
    <property type="match status" value="1"/>
</dbReference>
<dbReference type="Gene3D" id="2.60.40.1180">
    <property type="entry name" value="Golgi alpha-mannosidase II"/>
    <property type="match status" value="1"/>
</dbReference>
<reference evidence="8" key="1">
    <citation type="submission" date="2021-01" db="EMBL/GenBank/DDBJ databases">
        <authorList>
            <person name="Corre E."/>
            <person name="Pelletier E."/>
            <person name="Niang G."/>
            <person name="Scheremetjew M."/>
            <person name="Finn R."/>
            <person name="Kale V."/>
            <person name="Holt S."/>
            <person name="Cochrane G."/>
            <person name="Meng A."/>
            <person name="Brown T."/>
            <person name="Cohen L."/>
        </authorList>
    </citation>
    <scope>NUCLEOTIDE SEQUENCE</scope>
    <source>
        <strain evidence="8">CCMP3105</strain>
    </source>
</reference>
<dbReference type="PANTHER" id="PTHR43651">
    <property type="entry name" value="1,4-ALPHA-GLUCAN-BRANCHING ENZYME"/>
    <property type="match status" value="1"/>
</dbReference>
<comment type="similarity">
    <text evidence="2">Belongs to the glycosyl hydrolase 13 family. GlgB subfamily.</text>
</comment>
<feature type="region of interest" description="Disordered" evidence="6">
    <location>
        <begin position="1"/>
        <end position="31"/>
    </location>
</feature>
<sequence length="614" mass="68952">MAQGPRPGHAIPSWPSRSSMPEELPDARGGDAPERWHLGRVCGPRWICAEECAFRVWAPHGDGVRVQIDVGEGEMREVPMTREGDFWEATCAAKPGCRYRVALGSSWNDCFQAEGAELKRRDPCARECDFNSEWCVLHPPVCPPPPFTAPKFNELILYEIHLGSWVPAEDEGKAFRASADRLGYVAELGFNCVQLMPTTEFGGIWGYNSRQLLAVHGPWGRAADLHYFVEKAHGHGLAVLFDIVLNHGSSKRNVLWNWDGFGPDNCGGIYFEGEKDTPWGKRFAFHKAEVQDYLRHTCRTWIEEYGVDGLRFDSVHNMPWWLLQLLTKQLKEHYPDKILIAEITPENPSVVNDAGFHSCWLHATHFDSIKMMKKCDGGDDGGKRIKMLKNMVAPHGFPSVGGVHSVLGSHDQVGDRHNGSQDGHGTHRYYVSRLGGRGNWHARAQCRAWFAFQNCCRGLPMTFMGSETLQEGWWHVDPQHRFDWALAEGGDPHAADMKRLVTASNKLRLACPALVQDNVRFVHEDACNTVLAFMRWTEECAILCIMHLGEGQWERSDYGVGTGWGGGRTWQLVFNSQAGDFGGWDGSGSSEVRSDDSGKIFINIPKWSCLVYKS</sequence>
<keyword evidence="4" id="KW-0808">Transferase</keyword>
<dbReference type="GO" id="GO:0043169">
    <property type="term" value="F:cation binding"/>
    <property type="evidence" value="ECO:0007669"/>
    <property type="project" value="InterPro"/>
</dbReference>
<comment type="catalytic activity">
    <reaction evidence="1">
        <text>Transfers a segment of a (1-&gt;4)-alpha-D-glucan chain to a primary hydroxy group in a similar glucan chain.</text>
        <dbReference type="EC" id="2.4.1.18"/>
    </reaction>
</comment>
<protein>
    <recommendedName>
        <fullName evidence="3">1,4-alpha-glucan branching enzyme</fullName>
        <ecNumber evidence="3">2.4.1.18</ecNumber>
    </recommendedName>
</protein>
<dbReference type="SUPFAM" id="SSF51011">
    <property type="entry name" value="Glycosyl hydrolase domain"/>
    <property type="match status" value="1"/>
</dbReference>
<dbReference type="PIRSF" id="PIRSF000463">
    <property type="entry name" value="GlgB"/>
    <property type="match status" value="1"/>
</dbReference>
<dbReference type="GO" id="GO:0003844">
    <property type="term" value="F:1,4-alpha-glucan branching enzyme activity"/>
    <property type="evidence" value="ECO:0007669"/>
    <property type="project" value="UniProtKB-EC"/>
</dbReference>
<dbReference type="PANTHER" id="PTHR43651:SF11">
    <property type="entry name" value="MALTO-OLIGOSYLTREHALOSE TREHALOHYDROLASE"/>
    <property type="match status" value="1"/>
</dbReference>
<dbReference type="SUPFAM" id="SSF51445">
    <property type="entry name" value="(Trans)glycosidases"/>
    <property type="match status" value="1"/>
</dbReference>
<evidence type="ECO:0000256" key="2">
    <source>
        <dbReference type="ARBA" id="ARBA00009000"/>
    </source>
</evidence>
<feature type="active site" description="Proton donor" evidence="5">
    <location>
        <position position="342"/>
    </location>
</feature>
<feature type="active site" description="Nucleophile" evidence="5">
    <location>
        <position position="313"/>
    </location>
</feature>
<dbReference type="InterPro" id="IPR037439">
    <property type="entry name" value="Branching_enzy"/>
</dbReference>
<dbReference type="SMART" id="SM00642">
    <property type="entry name" value="Aamy"/>
    <property type="match status" value="1"/>
</dbReference>
<proteinExistence type="inferred from homology"/>
<evidence type="ECO:0000313" key="8">
    <source>
        <dbReference type="EMBL" id="CAE4575818.1"/>
    </source>
</evidence>
<dbReference type="InterPro" id="IPR014756">
    <property type="entry name" value="Ig_E-set"/>
</dbReference>
<dbReference type="InterPro" id="IPR017853">
    <property type="entry name" value="GH"/>
</dbReference>
<dbReference type="EMBL" id="HBNR01023108">
    <property type="protein sequence ID" value="CAE4575818.1"/>
    <property type="molecule type" value="Transcribed_RNA"/>
</dbReference>
<evidence type="ECO:0000256" key="4">
    <source>
        <dbReference type="ARBA" id="ARBA00022679"/>
    </source>
</evidence>
<dbReference type="Pfam" id="PF02922">
    <property type="entry name" value="CBM_48"/>
    <property type="match status" value="1"/>
</dbReference>
<evidence type="ECO:0000259" key="7">
    <source>
        <dbReference type="SMART" id="SM00642"/>
    </source>
</evidence>
<dbReference type="InterPro" id="IPR013783">
    <property type="entry name" value="Ig-like_fold"/>
</dbReference>
<evidence type="ECO:0000256" key="5">
    <source>
        <dbReference type="PIRSR" id="PIRSR000463-1"/>
    </source>
</evidence>
<dbReference type="GO" id="GO:0005978">
    <property type="term" value="P:glycogen biosynthetic process"/>
    <property type="evidence" value="ECO:0007669"/>
    <property type="project" value="InterPro"/>
</dbReference>
<dbReference type="GO" id="GO:0004553">
    <property type="term" value="F:hydrolase activity, hydrolyzing O-glycosyl compounds"/>
    <property type="evidence" value="ECO:0007669"/>
    <property type="project" value="InterPro"/>
</dbReference>
<accession>A0A7S4ULA7</accession>
<dbReference type="InterPro" id="IPR006048">
    <property type="entry name" value="A-amylase/branching_C"/>
</dbReference>
<dbReference type="EC" id="2.4.1.18" evidence="3"/>
<dbReference type="Gene3D" id="2.60.40.10">
    <property type="entry name" value="Immunoglobulins"/>
    <property type="match status" value="1"/>
</dbReference>
<dbReference type="InterPro" id="IPR013780">
    <property type="entry name" value="Glyco_hydro_b"/>
</dbReference>
<dbReference type="InterPro" id="IPR006047">
    <property type="entry name" value="GH13_cat_dom"/>
</dbReference>
<dbReference type="Pfam" id="PF00128">
    <property type="entry name" value="Alpha-amylase"/>
    <property type="match status" value="1"/>
</dbReference>
<dbReference type="Gene3D" id="3.20.20.80">
    <property type="entry name" value="Glycosidases"/>
    <property type="match status" value="1"/>
</dbReference>
<dbReference type="InterPro" id="IPR004193">
    <property type="entry name" value="Glyco_hydro_13_N"/>
</dbReference>
<evidence type="ECO:0000256" key="3">
    <source>
        <dbReference type="ARBA" id="ARBA00012541"/>
    </source>
</evidence>
<dbReference type="Pfam" id="PF02806">
    <property type="entry name" value="Alpha-amylase_C"/>
    <property type="match status" value="1"/>
</dbReference>